<organism evidence="2 3">
    <name type="scientific">Dyella acidiphila</name>
    <dbReference type="NCBI Taxonomy" id="2775866"/>
    <lineage>
        <taxon>Bacteria</taxon>
        <taxon>Pseudomonadati</taxon>
        <taxon>Pseudomonadota</taxon>
        <taxon>Gammaproteobacteria</taxon>
        <taxon>Lysobacterales</taxon>
        <taxon>Rhodanobacteraceae</taxon>
        <taxon>Dyella</taxon>
    </lineage>
</organism>
<feature type="transmembrane region" description="Helical" evidence="1">
    <location>
        <begin position="49"/>
        <end position="70"/>
    </location>
</feature>
<keyword evidence="3" id="KW-1185">Reference proteome</keyword>
<evidence type="ECO:0000256" key="1">
    <source>
        <dbReference type="SAM" id="Phobius"/>
    </source>
</evidence>
<evidence type="ECO:0000313" key="2">
    <source>
        <dbReference type="EMBL" id="MBE1159075.1"/>
    </source>
</evidence>
<feature type="transmembrane region" description="Helical" evidence="1">
    <location>
        <begin position="20"/>
        <end position="37"/>
    </location>
</feature>
<proteinExistence type="predicted"/>
<keyword evidence="1" id="KW-0812">Transmembrane</keyword>
<evidence type="ECO:0008006" key="4">
    <source>
        <dbReference type="Google" id="ProtNLM"/>
    </source>
</evidence>
<accession>A0ABR9G4T9</accession>
<feature type="transmembrane region" description="Helical" evidence="1">
    <location>
        <begin position="94"/>
        <end position="115"/>
    </location>
</feature>
<evidence type="ECO:0000313" key="3">
    <source>
        <dbReference type="Proteomes" id="UP000651010"/>
    </source>
</evidence>
<dbReference type="Proteomes" id="UP000651010">
    <property type="component" value="Unassembled WGS sequence"/>
</dbReference>
<reference evidence="2 3" key="1">
    <citation type="submission" date="2020-09" db="EMBL/GenBank/DDBJ databases">
        <title>Dyella sp. 7MK23 isolated from forest soil.</title>
        <authorList>
            <person name="Fu J."/>
        </authorList>
    </citation>
    <scope>NUCLEOTIDE SEQUENCE [LARGE SCALE GENOMIC DNA]</scope>
    <source>
        <strain evidence="2 3">7MK23</strain>
    </source>
</reference>
<protein>
    <recommendedName>
        <fullName evidence="4">Transmembrane protein</fullName>
    </recommendedName>
</protein>
<dbReference type="RefSeq" id="WP_192553921.1">
    <property type="nucleotide sequence ID" value="NZ_JACZZA010000001.1"/>
</dbReference>
<gene>
    <name evidence="2" type="ORF">IGX34_01685</name>
</gene>
<name>A0ABR9G4T9_9GAMM</name>
<sequence length="127" mass="13890">MHYDQSWMGYGMVGGLEAGAISLVAALLLYVAAHFIGRNQGWNPLQKMAIAFLVALVLTASGDLWDLFYFNYGQVQSLQYLKARLAEVHDPDNIGLRVLCEMLGAMIGAGAGWIVTGGDWKRVLRGD</sequence>
<keyword evidence="1" id="KW-1133">Transmembrane helix</keyword>
<dbReference type="EMBL" id="JACZZA010000001">
    <property type="protein sequence ID" value="MBE1159075.1"/>
    <property type="molecule type" value="Genomic_DNA"/>
</dbReference>
<keyword evidence="1" id="KW-0472">Membrane</keyword>
<comment type="caution">
    <text evidence="2">The sequence shown here is derived from an EMBL/GenBank/DDBJ whole genome shotgun (WGS) entry which is preliminary data.</text>
</comment>